<dbReference type="PROSITE" id="PS50082">
    <property type="entry name" value="WD_REPEATS_2"/>
    <property type="match status" value="6"/>
</dbReference>
<dbReference type="InterPro" id="IPR002048">
    <property type="entry name" value="EF_hand_dom"/>
</dbReference>
<evidence type="ECO:0000256" key="4">
    <source>
        <dbReference type="PROSITE-ProRule" id="PRU00221"/>
    </source>
</evidence>
<dbReference type="SUPFAM" id="SSF47473">
    <property type="entry name" value="EF-hand"/>
    <property type="match status" value="1"/>
</dbReference>
<dbReference type="Gene3D" id="2.130.10.10">
    <property type="entry name" value="YVTN repeat-like/Quinoprotein amine dehydrogenase"/>
    <property type="match status" value="4"/>
</dbReference>
<dbReference type="Pfam" id="PF00400">
    <property type="entry name" value="WD40"/>
    <property type="match status" value="6"/>
</dbReference>
<organism evidence="7 8">
    <name type="scientific">Biomphalaria glabrata</name>
    <name type="common">Bloodfluke planorb</name>
    <name type="synonym">Freshwater snail</name>
    <dbReference type="NCBI Taxonomy" id="6526"/>
    <lineage>
        <taxon>Eukaryota</taxon>
        <taxon>Metazoa</taxon>
        <taxon>Spiralia</taxon>
        <taxon>Lophotrochozoa</taxon>
        <taxon>Mollusca</taxon>
        <taxon>Gastropoda</taxon>
        <taxon>Heterobranchia</taxon>
        <taxon>Euthyneura</taxon>
        <taxon>Panpulmonata</taxon>
        <taxon>Hygrophila</taxon>
        <taxon>Lymnaeoidea</taxon>
        <taxon>Planorbidae</taxon>
        <taxon>Biomphalaria</taxon>
    </lineage>
</organism>
<evidence type="ECO:0000256" key="2">
    <source>
        <dbReference type="ARBA" id="ARBA00022737"/>
    </source>
</evidence>
<dbReference type="SUPFAM" id="SSF50978">
    <property type="entry name" value="WD40 repeat-like"/>
    <property type="match status" value="3"/>
</dbReference>
<keyword evidence="1 4" id="KW-0853">WD repeat</keyword>
<evidence type="ECO:0000313" key="9">
    <source>
        <dbReference type="Proteomes" id="UP001165740"/>
    </source>
</evidence>
<sequence>MSHSVKMPSNREISPFSPLPPIKKRIRPTSASANLQTHPSYTTGLYDNVLRTSSLATGNQTIKQRPHTQAGGPREQNSYRPVDTHENVKHPRRLTLGTVEGIAELDSILRVGNIQISAAQQLKDKIEEKINIDTLEELKSAFMSADVNRTGSLDLEEFKKLLKEQLGLGPSKDAQIDSLFMKIDWSSEGAISWDEFCTYMQLEYAEKEDSYLRAKEVSFHLPAKIESIPHRDLVLRITDTSDGTFIACSQEGTVTFWSSNTELKRTRSVVNQDIMSNRTKSKWITDFCLMPHFNKLIVGTGDREIQFFELSSFDPYCQIYGLETVPLKLDYSSTGHDECLILFGDNVGCVNIFVIKSAGECLRTWKKMTVPDGFIATIHLDAVISGFNVNFIRWQVHEDWVGQIKYYHDIGQVISCSNHPSTALVIGSTTGSTHVEQQLREIKDVNYSQEKNKQKAAYNIVKKRLGADETVFKVYKGVKVFDFSKAKNVIVTGGMDRIIRLWNPYVSLKPTAMLRGHAAPIFYLTIAEEDNRIYSISTDRCIRVWDIQDHTCLLTIRPKSHKIRGDLQAVYYSNISRSLAVATDQMAIMNLKHKSSLNADMVVSHKDPVTCCKYNPEFKQIVTCCCGSIVKLWDFETGSLIFEYGEAHGEEAITCMTFDNTKRRLITGGRDGSLKIWNYNNGHCLRVLKKKAKKNNAVHTDEICDVTYIEMNKNRYVIAVGWDKRINIYYDTVNDTNIQYVQHPTPYWLDDLKNGHKEDVLSIAHCLPNLLATGSYDGEVIVWNMVSGHIFCHLRPPPPPGYEDQNLDGDMNIAKLIFLQTRASKKDAGALVVSGPRAHIHIWNVSQGGTLMAQFQGSSIKGSMVSQLVSNSANTVLYSSDTSGFIYAWNLTDYCLTRPAHEPPELLYKWRGHVESVASMDLVESNNVLVTSSSDCTVRLWTHQGHYIGTLGQSEQWDLYNPSTFQHPMVPYEVLIDPLSLPSHPVLLEKQSTHDIIHQGDEDKSLRSVSPQVVFNTKQSYVVDDEKIKALLEERPFDKGTGKRLRHEKHKKMRDESSGTSVWQEISCHQLQDPPKRESPVFRKNKDDYYADELPQFEN</sequence>
<feature type="repeat" description="WD" evidence="4">
    <location>
        <begin position="753"/>
        <end position="785"/>
    </location>
</feature>
<dbReference type="InterPro" id="IPR019775">
    <property type="entry name" value="WD40_repeat_CS"/>
</dbReference>
<evidence type="ECO:0000313" key="10">
    <source>
        <dbReference type="RefSeq" id="XP_055893431.1"/>
    </source>
</evidence>
<dbReference type="AlphaFoldDB" id="A0A2C9JDI7"/>
<feature type="region of interest" description="Disordered" evidence="5">
    <location>
        <begin position="1041"/>
        <end position="1099"/>
    </location>
</feature>
<feature type="repeat" description="WD" evidence="4">
    <location>
        <begin position="514"/>
        <end position="555"/>
    </location>
</feature>
<evidence type="ECO:0000313" key="7">
    <source>
        <dbReference type="EnsemblMetazoa" id="BGLB001030-PB"/>
    </source>
</evidence>
<gene>
    <name evidence="7" type="primary">106057318</name>
    <name evidence="10" type="synonym">LOC106057318</name>
</gene>
<dbReference type="KEGG" id="bgt:106057318"/>
<dbReference type="PANTHER" id="PTHR44324">
    <property type="entry name" value="WD40 REPEAT DOMAIN 95"/>
    <property type="match status" value="1"/>
</dbReference>
<dbReference type="InterPro" id="IPR018247">
    <property type="entry name" value="EF_Hand_1_Ca_BS"/>
</dbReference>
<dbReference type="OrthoDB" id="75172at2759"/>
<evidence type="ECO:0000259" key="6">
    <source>
        <dbReference type="PROSITE" id="PS50222"/>
    </source>
</evidence>
<dbReference type="InterPro" id="IPR015943">
    <property type="entry name" value="WD40/YVTN_repeat-like_dom_sf"/>
</dbReference>
<dbReference type="Gene3D" id="1.10.238.10">
    <property type="entry name" value="EF-hand"/>
    <property type="match status" value="1"/>
</dbReference>
<dbReference type="InterPro" id="IPR001680">
    <property type="entry name" value="WD40_rpt"/>
</dbReference>
<dbReference type="SMART" id="SM00320">
    <property type="entry name" value="WD40"/>
    <property type="match status" value="10"/>
</dbReference>
<proteinExistence type="predicted"/>
<dbReference type="VEuPathDB" id="VectorBase:BGLB001030"/>
<feature type="region of interest" description="Disordered" evidence="5">
    <location>
        <begin position="1"/>
        <end position="23"/>
    </location>
</feature>
<dbReference type="PANTHER" id="PTHR44324:SF4">
    <property type="entry name" value="WD40 REPEAT DOMAIN 95"/>
    <property type="match status" value="1"/>
</dbReference>
<protein>
    <submittedName>
        <fullName evidence="10">WD repeat-containing protein on Y chromosome-like isoform X1</fullName>
    </submittedName>
</protein>
<dbReference type="Proteomes" id="UP000076420">
    <property type="component" value="Unassembled WGS sequence"/>
</dbReference>
<reference evidence="7" key="1">
    <citation type="submission" date="2020-05" db="UniProtKB">
        <authorList>
            <consortium name="EnsemblMetazoa"/>
        </authorList>
    </citation>
    <scope>IDENTIFICATION</scope>
    <source>
        <strain evidence="7">BB02</strain>
    </source>
</reference>
<dbReference type="InterPro" id="IPR011992">
    <property type="entry name" value="EF-hand-dom_pair"/>
</dbReference>
<feature type="repeat" description="WD" evidence="4">
    <location>
        <begin position="646"/>
        <end position="687"/>
    </location>
</feature>
<evidence type="ECO:0000313" key="8">
    <source>
        <dbReference type="Proteomes" id="UP000076420"/>
    </source>
</evidence>
<dbReference type="RefSeq" id="XP_055893431.1">
    <property type="nucleotide sequence ID" value="XM_056037456.1"/>
</dbReference>
<feature type="repeat" description="WD" evidence="4">
    <location>
        <begin position="602"/>
        <end position="643"/>
    </location>
</feature>
<dbReference type="PROSITE" id="PS00018">
    <property type="entry name" value="EF_HAND_1"/>
    <property type="match status" value="1"/>
</dbReference>
<evidence type="ECO:0000256" key="5">
    <source>
        <dbReference type="SAM" id="MobiDB-lite"/>
    </source>
</evidence>
<name>A0A2C9JDI7_BIOGL</name>
<evidence type="ECO:0000256" key="3">
    <source>
        <dbReference type="ARBA" id="ARBA00022837"/>
    </source>
</evidence>
<keyword evidence="3" id="KW-0106">Calcium</keyword>
<evidence type="ECO:0000256" key="1">
    <source>
        <dbReference type="ARBA" id="ARBA00022574"/>
    </source>
</evidence>
<keyword evidence="9" id="KW-1185">Reference proteome</keyword>
<dbReference type="Pfam" id="PF13499">
    <property type="entry name" value="EF-hand_7"/>
    <property type="match status" value="1"/>
</dbReference>
<dbReference type="Proteomes" id="UP001165740">
    <property type="component" value="Chromosome 8"/>
</dbReference>
<dbReference type="OMA" id="INIREPN"/>
<dbReference type="PROSITE" id="PS50294">
    <property type="entry name" value="WD_REPEATS_REGION"/>
    <property type="match status" value="3"/>
</dbReference>
<dbReference type="SMART" id="SM00054">
    <property type="entry name" value="EFh"/>
    <property type="match status" value="2"/>
</dbReference>
<dbReference type="GO" id="GO:0005509">
    <property type="term" value="F:calcium ion binding"/>
    <property type="evidence" value="ECO:0007669"/>
    <property type="project" value="InterPro"/>
</dbReference>
<dbReference type="VEuPathDB" id="VectorBase:BGLAX_048304"/>
<dbReference type="EnsemblMetazoa" id="BGLB001030-RB">
    <property type="protein sequence ID" value="BGLB001030-PB"/>
    <property type="gene ID" value="BGLB001030"/>
</dbReference>
<feature type="region of interest" description="Disordered" evidence="5">
    <location>
        <begin position="58"/>
        <end position="81"/>
    </location>
</feature>
<dbReference type="PROSITE" id="PS00678">
    <property type="entry name" value="WD_REPEATS_1"/>
    <property type="match status" value="2"/>
</dbReference>
<dbReference type="InterPro" id="IPR036322">
    <property type="entry name" value="WD40_repeat_dom_sf"/>
</dbReference>
<dbReference type="InterPro" id="IPR051242">
    <property type="entry name" value="WD-EF-hand_domain"/>
</dbReference>
<feature type="repeat" description="WD" evidence="4">
    <location>
        <begin position="478"/>
        <end position="503"/>
    </location>
</feature>
<feature type="domain" description="EF-hand" evidence="6">
    <location>
        <begin position="171"/>
        <end position="206"/>
    </location>
</feature>
<feature type="domain" description="EF-hand" evidence="6">
    <location>
        <begin position="133"/>
        <end position="168"/>
    </location>
</feature>
<accession>A0A2C9JDI7</accession>
<feature type="compositionally biased region" description="Basic and acidic residues" evidence="5">
    <location>
        <begin position="1074"/>
        <end position="1089"/>
    </location>
</feature>
<dbReference type="PROSITE" id="PS50222">
    <property type="entry name" value="EF_HAND_2"/>
    <property type="match status" value="2"/>
</dbReference>
<reference evidence="10" key="2">
    <citation type="submission" date="2025-04" db="UniProtKB">
        <authorList>
            <consortium name="RefSeq"/>
        </authorList>
    </citation>
    <scope>IDENTIFICATION</scope>
</reference>
<feature type="repeat" description="WD" evidence="4">
    <location>
        <begin position="910"/>
        <end position="941"/>
    </location>
</feature>
<keyword evidence="2" id="KW-0677">Repeat</keyword>
<feature type="compositionally biased region" description="Polar residues" evidence="5">
    <location>
        <begin position="1058"/>
        <end position="1070"/>
    </location>
</feature>
<feature type="compositionally biased region" description="Basic residues" evidence="5">
    <location>
        <begin position="1042"/>
        <end position="1052"/>
    </location>
</feature>